<evidence type="ECO:0000313" key="2">
    <source>
        <dbReference type="Proteomes" id="UP000229847"/>
    </source>
</evidence>
<organism evidence="1 2">
    <name type="scientific">Candidatus Woesebacteria bacterium CG22_combo_CG10-13_8_21_14_all_39_10</name>
    <dbReference type="NCBI Taxonomy" id="1975059"/>
    <lineage>
        <taxon>Bacteria</taxon>
        <taxon>Candidatus Woeseibacteriota</taxon>
    </lineage>
</organism>
<dbReference type="Proteomes" id="UP000229847">
    <property type="component" value="Unassembled WGS sequence"/>
</dbReference>
<sequence length="67" mass="7465">MESESEGGQKFLPPNPLPFCPPERSVSVLPRFARQSVSFVQNRFGFGQTNAPAKNFYGVCIDLQQFA</sequence>
<gene>
    <name evidence="1" type="ORF">COX03_02780</name>
</gene>
<comment type="caution">
    <text evidence="1">The sequence shown here is derived from an EMBL/GenBank/DDBJ whole genome shotgun (WGS) entry which is preliminary data.</text>
</comment>
<protein>
    <submittedName>
        <fullName evidence="1">Uncharacterized protein</fullName>
    </submittedName>
</protein>
<dbReference type="AlphaFoldDB" id="A0A2H0BII6"/>
<proteinExistence type="predicted"/>
<name>A0A2H0BII6_9BACT</name>
<dbReference type="EMBL" id="PCSW01000085">
    <property type="protein sequence ID" value="PIP57493.1"/>
    <property type="molecule type" value="Genomic_DNA"/>
</dbReference>
<evidence type="ECO:0000313" key="1">
    <source>
        <dbReference type="EMBL" id="PIP57493.1"/>
    </source>
</evidence>
<accession>A0A2H0BII6</accession>
<reference evidence="1 2" key="1">
    <citation type="submission" date="2017-09" db="EMBL/GenBank/DDBJ databases">
        <title>Depth-based differentiation of microbial function through sediment-hosted aquifers and enrichment of novel symbionts in the deep terrestrial subsurface.</title>
        <authorList>
            <person name="Probst A.J."/>
            <person name="Ladd B."/>
            <person name="Jarett J.K."/>
            <person name="Geller-Mcgrath D.E."/>
            <person name="Sieber C.M."/>
            <person name="Emerson J.B."/>
            <person name="Anantharaman K."/>
            <person name="Thomas B.C."/>
            <person name="Malmstrom R."/>
            <person name="Stieglmeier M."/>
            <person name="Klingl A."/>
            <person name="Woyke T."/>
            <person name="Ryan C.M."/>
            <person name="Banfield J.F."/>
        </authorList>
    </citation>
    <scope>NUCLEOTIDE SEQUENCE [LARGE SCALE GENOMIC DNA]</scope>
    <source>
        <strain evidence="1">CG22_combo_CG10-13_8_21_14_all_39_10</strain>
    </source>
</reference>